<dbReference type="RefSeq" id="WP_013483303.1">
    <property type="nucleotide sequence ID" value="NC_014824.1"/>
</dbReference>
<keyword evidence="1" id="KW-0175">Coiled coil</keyword>
<evidence type="ECO:0000256" key="1">
    <source>
        <dbReference type="SAM" id="Coils"/>
    </source>
</evidence>
<dbReference type="OrthoDB" id="10005933at2"/>
<dbReference type="Proteomes" id="UP000006919">
    <property type="component" value="Plasmid pRUMAL01"/>
</dbReference>
<gene>
    <name evidence="2" type="ordered locus">Rumal_3290</name>
</gene>
<keyword evidence="2" id="KW-0614">Plasmid</keyword>
<protein>
    <submittedName>
        <fullName evidence="2">Uncharacterized protein</fullName>
    </submittedName>
</protein>
<accession>E6UJA7</accession>
<feature type="coiled-coil region" evidence="1">
    <location>
        <begin position="97"/>
        <end position="124"/>
    </location>
</feature>
<dbReference type="EMBL" id="CP002404">
    <property type="protein sequence ID" value="ADU23753.1"/>
    <property type="molecule type" value="Genomic_DNA"/>
</dbReference>
<proteinExistence type="predicted"/>
<organism evidence="2 3">
    <name type="scientific">Ruminococcus albus (strain ATCC 27210 / DSM 20455 / JCM 14654 / NCDO 2250 / 7)</name>
    <dbReference type="NCBI Taxonomy" id="697329"/>
    <lineage>
        <taxon>Bacteria</taxon>
        <taxon>Bacillati</taxon>
        <taxon>Bacillota</taxon>
        <taxon>Clostridia</taxon>
        <taxon>Eubacteriales</taxon>
        <taxon>Oscillospiraceae</taxon>
        <taxon>Ruminococcus</taxon>
    </lineage>
</organism>
<dbReference type="HOGENOM" id="CLU_542767_0_0_9"/>
<geneLocation type="plasmid" evidence="2 3">
    <name>pRUMAL01</name>
</geneLocation>
<sequence length="502" mass="57797">MSAYNDLLNKYNTLVARCQSLQETLISKEQQWNIEAEEHKIVEDNIKKLCILILAKDKSQINLGSNSGSWNACQIRDLIIQSIDSYKKYNRERSLTLQQLLDLAEEKQHTIDGLIDELEFYKNNSGKNVDYAEEKESKAKEKALEEAIEGLDFEEKQKIKNNNANIQLIDNESGVSDLILDAMEELDTFMPTEKSVPIKDSNGKIALAREKKRQNNVVKKFASEMDVGRVLNDLSPVQKDIITIIGEKGLSENMEIIQELYKDEKNKTKTKDSLSSMIYTAERELQATGVIISENTAIPLVGKANVKIIRMTELGNRLYSMMHNKKPVISEANRLQAEHDNIHHGYGIKAISQSMQSCDLYSHVSMDCRRDPFIVDKNKNRNVTYIPDIIAVYKNGDEKCYFEYERCSRPDDVIAEKCNKMCHFTRNMYFLTNNSNHANNLAKQLTKWKKEAAKRKIKAKIFLSTVKSFQANNFDIKEKWQFYWGDNDIEPITETKVDMPDN</sequence>
<evidence type="ECO:0000313" key="3">
    <source>
        <dbReference type="Proteomes" id="UP000006919"/>
    </source>
</evidence>
<evidence type="ECO:0000313" key="2">
    <source>
        <dbReference type="EMBL" id="ADU23753.1"/>
    </source>
</evidence>
<dbReference type="eggNOG" id="ENOG502ZIVY">
    <property type="taxonomic scope" value="Bacteria"/>
</dbReference>
<reference evidence="3" key="1">
    <citation type="journal article" date="2011" name="J. Bacteriol.">
        <title>Complete genome of the cellulolytic ruminal bacterium Ruminococcus albus 7.</title>
        <authorList>
            <person name="Suen G."/>
            <person name="Stevenson D.M."/>
            <person name="Bruce D.C."/>
            <person name="Chertkov O."/>
            <person name="Copeland A."/>
            <person name="Cheng J.F."/>
            <person name="Detter C."/>
            <person name="Detter J.C."/>
            <person name="Goodwin L.A."/>
            <person name="Han C.S."/>
            <person name="Hauser L.J."/>
            <person name="Ivanova N.N."/>
            <person name="Kyrpides N.C."/>
            <person name="Land M.L."/>
            <person name="Lapidus A."/>
            <person name="Lucas S."/>
            <person name="Ovchinnikova G."/>
            <person name="Pitluck S."/>
            <person name="Tapia R."/>
            <person name="Woyke T."/>
            <person name="Boyum J."/>
            <person name="Mead D."/>
            <person name="Weimer P.J."/>
        </authorList>
    </citation>
    <scope>NUCLEOTIDE SEQUENCE [LARGE SCALE GENOMIC DNA]</scope>
    <source>
        <strain evidence="3">ATCC 27210 / DSM 20455 / JCM 14654 / NCDO 2250 / 7</strain>
        <plasmid evidence="3">pRUMAL01</plasmid>
    </source>
</reference>
<dbReference type="KEGG" id="ral:Rumal_3290"/>
<dbReference type="AlphaFoldDB" id="E6UJA7"/>
<name>E6UJA7_RUMA7</name>